<evidence type="ECO:0000313" key="3">
    <source>
        <dbReference type="EMBL" id="CAB4993260.1"/>
    </source>
</evidence>
<evidence type="ECO:0000313" key="1">
    <source>
        <dbReference type="EMBL" id="CAB4713677.1"/>
    </source>
</evidence>
<proteinExistence type="predicted"/>
<protein>
    <submittedName>
        <fullName evidence="1">Unannotated protein</fullName>
    </submittedName>
</protein>
<organism evidence="1">
    <name type="scientific">freshwater metagenome</name>
    <dbReference type="NCBI Taxonomy" id="449393"/>
    <lineage>
        <taxon>unclassified sequences</taxon>
        <taxon>metagenomes</taxon>
        <taxon>ecological metagenomes</taxon>
    </lineage>
</organism>
<dbReference type="SUPFAM" id="SSF52799">
    <property type="entry name" value="(Phosphotyrosine protein) phosphatases II"/>
    <property type="match status" value="1"/>
</dbReference>
<reference evidence="1" key="1">
    <citation type="submission" date="2020-05" db="EMBL/GenBank/DDBJ databases">
        <authorList>
            <person name="Chiriac C."/>
            <person name="Salcher M."/>
            <person name="Ghai R."/>
            <person name="Kavagutti S V."/>
        </authorList>
    </citation>
    <scope>NUCLEOTIDE SEQUENCE</scope>
</reference>
<evidence type="ECO:0000313" key="4">
    <source>
        <dbReference type="EMBL" id="CAB5030515.1"/>
    </source>
</evidence>
<dbReference type="EMBL" id="CAFBMM010000083">
    <property type="protein sequence ID" value="CAB4914159.1"/>
    <property type="molecule type" value="Genomic_DNA"/>
</dbReference>
<dbReference type="EMBL" id="CAFBPQ010000052">
    <property type="protein sequence ID" value="CAB5030515.1"/>
    <property type="molecule type" value="Genomic_DNA"/>
</dbReference>
<evidence type="ECO:0000313" key="2">
    <source>
        <dbReference type="EMBL" id="CAB4914159.1"/>
    </source>
</evidence>
<gene>
    <name evidence="1" type="ORF">UFOPK2683_00146</name>
    <name evidence="2" type="ORF">UFOPK3605_01313</name>
    <name evidence="3" type="ORF">UFOPK3897_01856</name>
    <name evidence="4" type="ORF">UFOPK4121_01319</name>
</gene>
<name>A0A6J6QQK3_9ZZZZ</name>
<sequence>MAALRGRWAQGIEPRGFCWIVQDRLAASERPGGFARNHRKIRRQEELIWLAGNGFTHILSLLDSPHNLHAYEEVDIAYEHVPLGRNDELPQNLSTVYALLSAWLADASEKVLIHAEEFGDRLVGVLTGYLLYSGFVTESTHAVVAMEKITGRQLGASGREIVAATVAAGLIGQAK</sequence>
<dbReference type="EMBL" id="CAEZYK010000004">
    <property type="protein sequence ID" value="CAB4713677.1"/>
    <property type="molecule type" value="Genomic_DNA"/>
</dbReference>
<dbReference type="Gene3D" id="3.90.190.10">
    <property type="entry name" value="Protein tyrosine phosphatase superfamily"/>
    <property type="match status" value="1"/>
</dbReference>
<accession>A0A6J6QQK3</accession>
<dbReference type="EMBL" id="CAFBOF010000108">
    <property type="protein sequence ID" value="CAB4993260.1"/>
    <property type="molecule type" value="Genomic_DNA"/>
</dbReference>
<dbReference type="InterPro" id="IPR029021">
    <property type="entry name" value="Prot-tyrosine_phosphatase-like"/>
</dbReference>
<dbReference type="AlphaFoldDB" id="A0A6J6QQK3"/>